<organism evidence="2 3">
    <name type="scientific">Candidatus Obscuribacter phosphatis</name>
    <dbReference type="NCBI Taxonomy" id="1906157"/>
    <lineage>
        <taxon>Bacteria</taxon>
        <taxon>Bacillati</taxon>
        <taxon>Candidatus Melainabacteria</taxon>
        <taxon>Candidatus Obscuribacterales</taxon>
        <taxon>Candidatus Obscuribacteraceae</taxon>
        <taxon>Candidatus Obscuribacter</taxon>
    </lineage>
</organism>
<name>A0A8J7PJP0_9BACT</name>
<sequence length="386" mass="42210">MTPVLKETADKRLTEFKCRKKLSLAPSEALCFFLGERIVQRTVDQPFLCESVVVAESEVYIQARARAQGAPTKSVFSRHFWEGDNHGIVSFIVEVKPKAIEDSVFADADVPVLKLVAAGAVDASKASQIRAGFKPRGCERIGIAEVCSQDCQGKNQKYYEPHGSDKIAFTSQCKISLGSGRMLRWYKPLVELASNNPVCLDTVIPAGADGKFFLLAQKTGKATVCAKDVDGDYVVLHIDVNDEDLAADIDKPAGSQAQAENLPDIDRPALAYGIWMKGYNYKISKASAAKVVSNQDLCRVIVPDPSMARVTLLNPRAFLIEPLRPGATTIFVSDTQGKHARVKLDVLESDSAALPLPQFSTGPARKKTKPVEIELWEGELKDVLKF</sequence>
<dbReference type="AlphaFoldDB" id="A0A8J7PJP0"/>
<protein>
    <submittedName>
        <fullName evidence="2">Pilus assembly protein N-terminal domain-containing protein</fullName>
    </submittedName>
</protein>
<gene>
    <name evidence="2" type="ORF">J0M35_19720</name>
</gene>
<dbReference type="InterPro" id="IPR032789">
    <property type="entry name" value="T2SS-T3SS_pil_N"/>
</dbReference>
<reference evidence="2" key="1">
    <citation type="submission" date="2021-02" db="EMBL/GenBank/DDBJ databases">
        <title>Genome-Resolved Metagenomics of a Microbial Community Performing Photosynthetic Biological Nutrient Removal.</title>
        <authorList>
            <person name="Mcdaniel E.A."/>
        </authorList>
    </citation>
    <scope>NUCLEOTIDE SEQUENCE</scope>
    <source>
        <strain evidence="2">UWPOB_OBS1</strain>
    </source>
</reference>
<dbReference type="EMBL" id="JAFLCK010000045">
    <property type="protein sequence ID" value="MBN8662607.1"/>
    <property type="molecule type" value="Genomic_DNA"/>
</dbReference>
<accession>A0A8J7PJP0</accession>
<evidence type="ECO:0000259" key="1">
    <source>
        <dbReference type="Pfam" id="PF13629"/>
    </source>
</evidence>
<proteinExistence type="predicted"/>
<dbReference type="Pfam" id="PF13629">
    <property type="entry name" value="T2SS-T3SS_pil_N"/>
    <property type="match status" value="1"/>
</dbReference>
<evidence type="ECO:0000313" key="3">
    <source>
        <dbReference type="Proteomes" id="UP000664277"/>
    </source>
</evidence>
<dbReference type="Proteomes" id="UP000664277">
    <property type="component" value="Unassembled WGS sequence"/>
</dbReference>
<comment type="caution">
    <text evidence="2">The sequence shown here is derived from an EMBL/GenBank/DDBJ whole genome shotgun (WGS) entry which is preliminary data.</text>
</comment>
<feature type="domain" description="Pilus formation protein N-terminal" evidence="1">
    <location>
        <begin position="288"/>
        <end position="342"/>
    </location>
</feature>
<evidence type="ECO:0000313" key="2">
    <source>
        <dbReference type="EMBL" id="MBN8662607.1"/>
    </source>
</evidence>